<keyword evidence="2" id="KW-1185">Reference proteome</keyword>
<dbReference type="AlphaFoldDB" id="A0AAF0Q917"/>
<gene>
    <name evidence="1" type="ORF">MTR67_011240</name>
</gene>
<protein>
    <submittedName>
        <fullName evidence="1">Uncharacterized protein</fullName>
    </submittedName>
</protein>
<reference evidence="1" key="1">
    <citation type="submission" date="2023-08" db="EMBL/GenBank/DDBJ databases">
        <title>A de novo genome assembly of Solanum verrucosum Schlechtendal, a Mexican diploid species geographically isolated from the other diploid A-genome species in potato relatives.</title>
        <authorList>
            <person name="Hosaka K."/>
        </authorList>
    </citation>
    <scope>NUCLEOTIDE SEQUENCE</scope>
    <source>
        <tissue evidence="1">Young leaves</tissue>
    </source>
</reference>
<evidence type="ECO:0000313" key="1">
    <source>
        <dbReference type="EMBL" id="WMV17855.1"/>
    </source>
</evidence>
<sequence>MEWVLGDGLSTSFWYDRWLPNNKTMRQLIQGPLQNKEEDLTVGIVMPQYKENGEWDITFELTDEIIHLLDCTYSNKNVKDKAVWGPSSKGVLTTSSVYRFLSRGKYHITNSPGYGH</sequence>
<dbReference type="EMBL" id="CP133614">
    <property type="protein sequence ID" value="WMV17855.1"/>
    <property type="molecule type" value="Genomic_DNA"/>
</dbReference>
<accession>A0AAF0Q917</accession>
<dbReference type="Proteomes" id="UP001234989">
    <property type="component" value="Chromosome 3"/>
</dbReference>
<proteinExistence type="predicted"/>
<organism evidence="1 2">
    <name type="scientific">Solanum verrucosum</name>
    <dbReference type="NCBI Taxonomy" id="315347"/>
    <lineage>
        <taxon>Eukaryota</taxon>
        <taxon>Viridiplantae</taxon>
        <taxon>Streptophyta</taxon>
        <taxon>Embryophyta</taxon>
        <taxon>Tracheophyta</taxon>
        <taxon>Spermatophyta</taxon>
        <taxon>Magnoliopsida</taxon>
        <taxon>eudicotyledons</taxon>
        <taxon>Gunneridae</taxon>
        <taxon>Pentapetalae</taxon>
        <taxon>asterids</taxon>
        <taxon>lamiids</taxon>
        <taxon>Solanales</taxon>
        <taxon>Solanaceae</taxon>
        <taxon>Solanoideae</taxon>
        <taxon>Solaneae</taxon>
        <taxon>Solanum</taxon>
    </lineage>
</organism>
<name>A0AAF0Q917_SOLVR</name>
<evidence type="ECO:0000313" key="2">
    <source>
        <dbReference type="Proteomes" id="UP001234989"/>
    </source>
</evidence>